<sequence>MATFVNEGPRRKRLKVATACTECRRRKTKCDGAQPCANCIKSKSNCCYVSPSTSKPTTSPHHTPYPRRATLPLAPTYSSPSPASTPRFAGLPPHGPGGKIPANNALCFPLSSPSRSYSSPNITRFVPPPTSSAATARTTSKSTETSLVLSHIEDRLAAIESTLHFLLGQQQLRSSRLMASPPPPSSQIIAPTSSPLRHSHPPAPPAIASPSRSSASPSPTLHKKKSIQLPSIHAAMYPPPPLHYQENPPSAPYDQHSVSSLVTGFLPTKEPSSKKSPPALFSSPPHQSLIINK</sequence>
<evidence type="ECO:0000256" key="5">
    <source>
        <dbReference type="ARBA" id="ARBA00023125"/>
    </source>
</evidence>
<evidence type="ECO:0000259" key="9">
    <source>
        <dbReference type="PROSITE" id="PS50048"/>
    </source>
</evidence>
<keyword evidence="4" id="KW-0805">Transcription regulation</keyword>
<dbReference type="GO" id="GO:0000981">
    <property type="term" value="F:DNA-binding transcription factor activity, RNA polymerase II-specific"/>
    <property type="evidence" value="ECO:0007669"/>
    <property type="project" value="InterPro"/>
</dbReference>
<evidence type="ECO:0000256" key="4">
    <source>
        <dbReference type="ARBA" id="ARBA00023015"/>
    </source>
</evidence>
<keyword evidence="5" id="KW-0238">DNA-binding</keyword>
<feature type="domain" description="Zn(2)-C6 fungal-type" evidence="9">
    <location>
        <begin position="19"/>
        <end position="48"/>
    </location>
</feature>
<evidence type="ECO:0000256" key="3">
    <source>
        <dbReference type="ARBA" id="ARBA00022833"/>
    </source>
</evidence>
<feature type="compositionally biased region" description="Polar residues" evidence="8">
    <location>
        <begin position="284"/>
        <end position="293"/>
    </location>
</feature>
<proteinExistence type="predicted"/>
<feature type="compositionally biased region" description="Low complexity" evidence="8">
    <location>
        <begin position="131"/>
        <end position="142"/>
    </location>
</feature>
<dbReference type="EMBL" id="MCGT01000043">
    <property type="protein sequence ID" value="ORX45252.1"/>
    <property type="molecule type" value="Genomic_DNA"/>
</dbReference>
<reference evidence="10 11" key="1">
    <citation type="submission" date="2016-07" db="EMBL/GenBank/DDBJ databases">
        <title>Pervasive Adenine N6-methylation of Active Genes in Fungi.</title>
        <authorList>
            <consortium name="DOE Joint Genome Institute"/>
            <person name="Mondo S.J."/>
            <person name="Dannebaum R.O."/>
            <person name="Kuo R.C."/>
            <person name="Labutti K."/>
            <person name="Haridas S."/>
            <person name="Kuo A."/>
            <person name="Salamov A."/>
            <person name="Ahrendt S.R."/>
            <person name="Lipzen A."/>
            <person name="Sullivan W."/>
            <person name="Andreopoulos W.B."/>
            <person name="Clum A."/>
            <person name="Lindquist E."/>
            <person name="Daum C."/>
            <person name="Ramamoorthy G.K."/>
            <person name="Gryganskyi A."/>
            <person name="Culley D."/>
            <person name="Magnuson J.K."/>
            <person name="James T.Y."/>
            <person name="O'Malley M.A."/>
            <person name="Stajich J.E."/>
            <person name="Spatafora J.W."/>
            <person name="Visel A."/>
            <person name="Grigoriev I.V."/>
        </authorList>
    </citation>
    <scope>NUCLEOTIDE SEQUENCE [LARGE SCALE GENOMIC DNA]</scope>
    <source>
        <strain evidence="10 11">NRRL 3301</strain>
    </source>
</reference>
<keyword evidence="11" id="KW-1185">Reference proteome</keyword>
<feature type="compositionally biased region" description="Low complexity" evidence="8">
    <location>
        <begin position="208"/>
        <end position="219"/>
    </location>
</feature>
<keyword evidence="6" id="KW-0804">Transcription</keyword>
<evidence type="ECO:0000256" key="2">
    <source>
        <dbReference type="ARBA" id="ARBA00022723"/>
    </source>
</evidence>
<protein>
    <recommendedName>
        <fullName evidence="9">Zn(2)-C6 fungal-type domain-containing protein</fullName>
    </recommendedName>
</protein>
<dbReference type="OrthoDB" id="3362851at2759"/>
<dbReference type="GO" id="GO:0008270">
    <property type="term" value="F:zinc ion binding"/>
    <property type="evidence" value="ECO:0007669"/>
    <property type="project" value="InterPro"/>
</dbReference>
<dbReference type="GO" id="GO:0003677">
    <property type="term" value="F:DNA binding"/>
    <property type="evidence" value="ECO:0007669"/>
    <property type="project" value="UniProtKB-KW"/>
</dbReference>
<dbReference type="SUPFAM" id="SSF57701">
    <property type="entry name" value="Zn2/Cys6 DNA-binding domain"/>
    <property type="match status" value="1"/>
</dbReference>
<feature type="region of interest" description="Disordered" evidence="8">
    <location>
        <begin position="176"/>
        <end position="293"/>
    </location>
</feature>
<keyword evidence="2" id="KW-0479">Metal-binding</keyword>
<gene>
    <name evidence="10" type="ORF">DM01DRAFT_1411013</name>
</gene>
<name>A0A1X2G558_9FUNG</name>
<dbReference type="Pfam" id="PF00172">
    <property type="entry name" value="Zn_clus"/>
    <property type="match status" value="1"/>
</dbReference>
<dbReference type="Proteomes" id="UP000242146">
    <property type="component" value="Unassembled WGS sequence"/>
</dbReference>
<dbReference type="PROSITE" id="PS00463">
    <property type="entry name" value="ZN2_CY6_FUNGAL_1"/>
    <property type="match status" value="1"/>
</dbReference>
<dbReference type="PROSITE" id="PS50048">
    <property type="entry name" value="ZN2_CY6_FUNGAL_2"/>
    <property type="match status" value="1"/>
</dbReference>
<dbReference type="InterPro" id="IPR051615">
    <property type="entry name" value="Transcr_Regulatory_Elem"/>
</dbReference>
<evidence type="ECO:0000256" key="6">
    <source>
        <dbReference type="ARBA" id="ARBA00023163"/>
    </source>
</evidence>
<comment type="subcellular location">
    <subcellularLocation>
        <location evidence="1">Nucleus</location>
    </subcellularLocation>
</comment>
<dbReference type="AlphaFoldDB" id="A0A1X2G558"/>
<evidence type="ECO:0000256" key="1">
    <source>
        <dbReference type="ARBA" id="ARBA00004123"/>
    </source>
</evidence>
<dbReference type="GO" id="GO:0005634">
    <property type="term" value="C:nucleus"/>
    <property type="evidence" value="ECO:0007669"/>
    <property type="project" value="UniProtKB-SubCell"/>
</dbReference>
<evidence type="ECO:0000256" key="8">
    <source>
        <dbReference type="SAM" id="MobiDB-lite"/>
    </source>
</evidence>
<dbReference type="PANTHER" id="PTHR31313:SF79">
    <property type="entry name" value="C6 FINGER DOMAIN-CONTAINING PROTEIN"/>
    <property type="match status" value="1"/>
</dbReference>
<comment type="caution">
    <text evidence="10">The sequence shown here is derived from an EMBL/GenBank/DDBJ whole genome shotgun (WGS) entry which is preliminary data.</text>
</comment>
<dbReference type="STRING" id="101127.A0A1X2G558"/>
<organism evidence="10 11">
    <name type="scientific">Hesseltinella vesiculosa</name>
    <dbReference type="NCBI Taxonomy" id="101127"/>
    <lineage>
        <taxon>Eukaryota</taxon>
        <taxon>Fungi</taxon>
        <taxon>Fungi incertae sedis</taxon>
        <taxon>Mucoromycota</taxon>
        <taxon>Mucoromycotina</taxon>
        <taxon>Mucoromycetes</taxon>
        <taxon>Mucorales</taxon>
        <taxon>Cunninghamellaceae</taxon>
        <taxon>Hesseltinella</taxon>
    </lineage>
</organism>
<dbReference type="InterPro" id="IPR036864">
    <property type="entry name" value="Zn2-C6_fun-type_DNA-bd_sf"/>
</dbReference>
<keyword evidence="3" id="KW-0862">Zinc</keyword>
<dbReference type="SMART" id="SM00066">
    <property type="entry name" value="GAL4"/>
    <property type="match status" value="1"/>
</dbReference>
<dbReference type="CDD" id="cd00067">
    <property type="entry name" value="GAL4"/>
    <property type="match status" value="1"/>
</dbReference>
<feature type="region of interest" description="Disordered" evidence="8">
    <location>
        <begin position="123"/>
        <end position="142"/>
    </location>
</feature>
<keyword evidence="7" id="KW-0539">Nucleus</keyword>
<evidence type="ECO:0000313" key="11">
    <source>
        <dbReference type="Proteomes" id="UP000242146"/>
    </source>
</evidence>
<evidence type="ECO:0000256" key="7">
    <source>
        <dbReference type="ARBA" id="ARBA00023242"/>
    </source>
</evidence>
<dbReference type="Gene3D" id="4.10.240.10">
    <property type="entry name" value="Zn(2)-C6 fungal-type DNA-binding domain"/>
    <property type="match status" value="1"/>
</dbReference>
<evidence type="ECO:0000313" key="10">
    <source>
        <dbReference type="EMBL" id="ORX45252.1"/>
    </source>
</evidence>
<feature type="compositionally biased region" description="Low complexity" evidence="8">
    <location>
        <begin position="186"/>
        <end position="195"/>
    </location>
</feature>
<dbReference type="InterPro" id="IPR001138">
    <property type="entry name" value="Zn2Cys6_DnaBD"/>
</dbReference>
<accession>A0A1X2G558</accession>
<dbReference type="PANTHER" id="PTHR31313">
    <property type="entry name" value="TY1 ENHANCER ACTIVATOR"/>
    <property type="match status" value="1"/>
</dbReference>